<sequence length="126" mass="13725">MMENIELTCIGCPMGCTLEVILEDKKVIEVKGNSCIKGIAYAEKECTNPMRIVTSTVEIENGELNVVSVKTEKDIPKDKIYECIKTLKGIKVKAPINIGDVIIENAAGTGVNIIATKRVKCANKNK</sequence>
<dbReference type="SUPFAM" id="SSF160148">
    <property type="entry name" value="CPE0013-like"/>
    <property type="match status" value="1"/>
</dbReference>
<dbReference type="PANTHER" id="PTHR39450">
    <property type="entry name" value="MOLYBDOPTERIN OXIDOREDUCTASE, 4FE-4S CLUSTER-BINDING SUBUNIT"/>
    <property type="match status" value="1"/>
</dbReference>
<evidence type="ECO:0000313" key="1">
    <source>
        <dbReference type="EMBL" id="KYH29512.1"/>
    </source>
</evidence>
<dbReference type="InterPro" id="IPR012460">
    <property type="entry name" value="DUF1667"/>
</dbReference>
<dbReference type="RefSeq" id="WP_420535937.1">
    <property type="nucleotide sequence ID" value="NZ_LTBB01000003.1"/>
</dbReference>
<evidence type="ECO:0008006" key="3">
    <source>
        <dbReference type="Google" id="ProtNLM"/>
    </source>
</evidence>
<dbReference type="Pfam" id="PF07892">
    <property type="entry name" value="DUF1667"/>
    <property type="match status" value="1"/>
</dbReference>
<dbReference type="PATRIC" id="fig|1121305.3.peg.754"/>
<dbReference type="EMBL" id="LTBB01000003">
    <property type="protein sequence ID" value="KYH29512.1"/>
    <property type="molecule type" value="Genomic_DNA"/>
</dbReference>
<dbReference type="Gene3D" id="3.10.530.10">
    <property type="entry name" value="CPE0013-like"/>
    <property type="match status" value="1"/>
</dbReference>
<accession>A0A151APK0</accession>
<protein>
    <recommendedName>
        <fullName evidence="3">4Fe-4S Mo/W bis-MGD-type domain-containing protein</fullName>
    </recommendedName>
</protein>
<dbReference type="InterPro" id="IPR036593">
    <property type="entry name" value="CPE0013-like_sf"/>
</dbReference>
<reference evidence="1 2" key="1">
    <citation type="submission" date="2016-02" db="EMBL/GenBank/DDBJ databases">
        <title>Genome sequence of Clostridium colicanis DSM 13634.</title>
        <authorList>
            <person name="Poehlein A."/>
            <person name="Daniel R."/>
        </authorList>
    </citation>
    <scope>NUCLEOTIDE SEQUENCE [LARGE SCALE GENOMIC DNA]</scope>
    <source>
        <strain evidence="1 2">DSM 13634</strain>
    </source>
</reference>
<dbReference type="SUPFAM" id="SSF53706">
    <property type="entry name" value="Formate dehydrogenase/DMSO reductase, domains 1-3"/>
    <property type="match status" value="1"/>
</dbReference>
<gene>
    <name evidence="1" type="ORF">CLCOL_07430</name>
</gene>
<keyword evidence="2" id="KW-1185">Reference proteome</keyword>
<dbReference type="AlphaFoldDB" id="A0A151APK0"/>
<dbReference type="STRING" id="1121305.CLCOL_07430"/>
<proteinExistence type="predicted"/>
<dbReference type="PANTHER" id="PTHR39450:SF1">
    <property type="entry name" value="DUF1667 DOMAIN-CONTAINING PROTEIN"/>
    <property type="match status" value="1"/>
</dbReference>
<evidence type="ECO:0000313" key="2">
    <source>
        <dbReference type="Proteomes" id="UP000075374"/>
    </source>
</evidence>
<name>A0A151APK0_9CLOT</name>
<comment type="caution">
    <text evidence="1">The sequence shown here is derived from an EMBL/GenBank/DDBJ whole genome shotgun (WGS) entry which is preliminary data.</text>
</comment>
<organism evidence="1 2">
    <name type="scientific">Clostridium colicanis DSM 13634</name>
    <dbReference type="NCBI Taxonomy" id="1121305"/>
    <lineage>
        <taxon>Bacteria</taxon>
        <taxon>Bacillati</taxon>
        <taxon>Bacillota</taxon>
        <taxon>Clostridia</taxon>
        <taxon>Eubacteriales</taxon>
        <taxon>Clostridiaceae</taxon>
        <taxon>Clostridium</taxon>
    </lineage>
</organism>
<dbReference type="Proteomes" id="UP000075374">
    <property type="component" value="Unassembled WGS sequence"/>
</dbReference>